<dbReference type="InterPro" id="IPR050428">
    <property type="entry name" value="TCS_sensor_his_kinase"/>
</dbReference>
<evidence type="ECO:0000256" key="9">
    <source>
        <dbReference type="ARBA" id="ARBA00023012"/>
    </source>
</evidence>
<accession>A0AAW9QBZ0</accession>
<dbReference type="Proteomes" id="UP001336250">
    <property type="component" value="Unassembled WGS sequence"/>
</dbReference>
<evidence type="ECO:0000256" key="2">
    <source>
        <dbReference type="ARBA" id="ARBA00004370"/>
    </source>
</evidence>
<dbReference type="EMBL" id="JAZIBG010000009">
    <property type="protein sequence ID" value="MEF7612889.1"/>
    <property type="molecule type" value="Genomic_DNA"/>
</dbReference>
<comment type="caution">
    <text evidence="14">The sequence shown here is derived from an EMBL/GenBank/DDBJ whole genome shotgun (WGS) entry which is preliminary data.</text>
</comment>
<evidence type="ECO:0000313" key="15">
    <source>
        <dbReference type="Proteomes" id="UP001336250"/>
    </source>
</evidence>
<evidence type="ECO:0000256" key="4">
    <source>
        <dbReference type="ARBA" id="ARBA00022553"/>
    </source>
</evidence>
<feature type="transmembrane region" description="Helical" evidence="11">
    <location>
        <begin position="12"/>
        <end position="33"/>
    </location>
</feature>
<dbReference type="Pfam" id="PF02518">
    <property type="entry name" value="HATPase_c"/>
    <property type="match status" value="1"/>
</dbReference>
<evidence type="ECO:0000256" key="11">
    <source>
        <dbReference type="SAM" id="Phobius"/>
    </source>
</evidence>
<evidence type="ECO:0000256" key="5">
    <source>
        <dbReference type="ARBA" id="ARBA00022679"/>
    </source>
</evidence>
<dbReference type="RefSeq" id="WP_332287792.1">
    <property type="nucleotide sequence ID" value="NZ_JAZIBG010000009.1"/>
</dbReference>
<organism evidence="14 15">
    <name type="scientific">Aquincola agrisoli</name>
    <dbReference type="NCBI Taxonomy" id="3119538"/>
    <lineage>
        <taxon>Bacteria</taxon>
        <taxon>Pseudomonadati</taxon>
        <taxon>Pseudomonadota</taxon>
        <taxon>Betaproteobacteria</taxon>
        <taxon>Burkholderiales</taxon>
        <taxon>Sphaerotilaceae</taxon>
        <taxon>Aquincola</taxon>
    </lineage>
</organism>
<gene>
    <name evidence="14" type="ORF">V4F39_03130</name>
</gene>
<dbReference type="Gene3D" id="3.30.565.10">
    <property type="entry name" value="Histidine kinase-like ATPase, C-terminal domain"/>
    <property type="match status" value="1"/>
</dbReference>
<dbReference type="EC" id="2.7.13.3" evidence="3"/>
<dbReference type="InterPro" id="IPR004358">
    <property type="entry name" value="Sig_transdc_His_kin-like_C"/>
</dbReference>
<dbReference type="InterPro" id="IPR003660">
    <property type="entry name" value="HAMP_dom"/>
</dbReference>
<keyword evidence="5" id="KW-0808">Transferase</keyword>
<dbReference type="SUPFAM" id="SSF55874">
    <property type="entry name" value="ATPase domain of HSP90 chaperone/DNA topoisomerase II/histidine kinase"/>
    <property type="match status" value="1"/>
</dbReference>
<reference evidence="14 15" key="1">
    <citation type="submission" date="2024-02" db="EMBL/GenBank/DDBJ databases">
        <title>Genome sequence of Aquincola sp. MAHUQ-54.</title>
        <authorList>
            <person name="Huq M.A."/>
        </authorList>
    </citation>
    <scope>NUCLEOTIDE SEQUENCE [LARGE SCALE GENOMIC DNA]</scope>
    <source>
        <strain evidence="14 15">MAHUQ-54</strain>
    </source>
</reference>
<comment type="catalytic activity">
    <reaction evidence="1">
        <text>ATP + protein L-histidine = ADP + protein N-phospho-L-histidine.</text>
        <dbReference type="EC" id="2.7.13.3"/>
    </reaction>
</comment>
<sequence length="480" mass="52707">MKPVEPRLQRKLLAWLLGPLAVLLVIDTAAAYWNSVRFSDLAYDRALHEIGREIVLHVKLDGGQPRLELSEAAGNILLLDPDDLLFYRVTGADGTVLGGDADMPPPREAPRATGTEALAPRFYRDDVGDAPVRMMVARMRAGTGTGPGTPLVQVQVAETLHKRTRFAWEMVANIVLPQLLLMVMATAVVWFGVSRGLQPLQRLRRAVSDRSHLDLSPIDTHDVPGEVRPLVNEVNDLMARLGQTFDFQNRFVADAAHQLKTPVSGLKAQIELAQRETDPERVRHSLAQLYISADRLSRLVRQLLSLARNEPGALASMQLRPLDLNAYALEVSMEWVPQAIKRRIDLGFEGADRPLMIDADPDRLRELINNLIDNAIRYSQSGGRVTVRVNVGGSNECRLAISDDGPGIPVPERARIFERFHRLLGTQEDGSGLGLAIVSEIATLHGARITLEEDTDGVGNTFSVFFPLRGAGPSPGLSAS</sequence>
<dbReference type="InterPro" id="IPR003661">
    <property type="entry name" value="HisK_dim/P_dom"/>
</dbReference>
<dbReference type="InterPro" id="IPR005467">
    <property type="entry name" value="His_kinase_dom"/>
</dbReference>
<name>A0AAW9QBZ0_9BURK</name>
<feature type="domain" description="Histidine kinase" evidence="12">
    <location>
        <begin position="254"/>
        <end position="470"/>
    </location>
</feature>
<keyword evidence="6 11" id="KW-0812">Transmembrane</keyword>
<dbReference type="Pfam" id="PF00512">
    <property type="entry name" value="HisKA"/>
    <property type="match status" value="1"/>
</dbReference>
<keyword evidence="15" id="KW-1185">Reference proteome</keyword>
<evidence type="ECO:0000256" key="8">
    <source>
        <dbReference type="ARBA" id="ARBA00022989"/>
    </source>
</evidence>
<dbReference type="PANTHER" id="PTHR45436">
    <property type="entry name" value="SENSOR HISTIDINE KINASE YKOH"/>
    <property type="match status" value="1"/>
</dbReference>
<dbReference type="PRINTS" id="PR00344">
    <property type="entry name" value="BCTRLSENSOR"/>
</dbReference>
<comment type="subcellular location">
    <subcellularLocation>
        <location evidence="2">Membrane</location>
    </subcellularLocation>
</comment>
<evidence type="ECO:0000259" key="12">
    <source>
        <dbReference type="PROSITE" id="PS50109"/>
    </source>
</evidence>
<evidence type="ECO:0000256" key="7">
    <source>
        <dbReference type="ARBA" id="ARBA00022777"/>
    </source>
</evidence>
<dbReference type="PROSITE" id="PS50109">
    <property type="entry name" value="HIS_KIN"/>
    <property type="match status" value="1"/>
</dbReference>
<dbReference type="CDD" id="cd00082">
    <property type="entry name" value="HisKA"/>
    <property type="match status" value="1"/>
</dbReference>
<dbReference type="InterPro" id="IPR036097">
    <property type="entry name" value="HisK_dim/P_sf"/>
</dbReference>
<dbReference type="AlphaFoldDB" id="A0AAW9QBZ0"/>
<protein>
    <recommendedName>
        <fullName evidence="3">histidine kinase</fullName>
        <ecNumber evidence="3">2.7.13.3</ecNumber>
    </recommendedName>
</protein>
<dbReference type="Pfam" id="PF08521">
    <property type="entry name" value="2CSK_N"/>
    <property type="match status" value="1"/>
</dbReference>
<evidence type="ECO:0000259" key="13">
    <source>
        <dbReference type="PROSITE" id="PS50885"/>
    </source>
</evidence>
<dbReference type="InterPro" id="IPR036890">
    <property type="entry name" value="HATPase_C_sf"/>
</dbReference>
<dbReference type="PROSITE" id="PS50885">
    <property type="entry name" value="HAMP"/>
    <property type="match status" value="1"/>
</dbReference>
<feature type="transmembrane region" description="Helical" evidence="11">
    <location>
        <begin position="170"/>
        <end position="193"/>
    </location>
</feature>
<dbReference type="Gene3D" id="1.10.287.130">
    <property type="match status" value="1"/>
</dbReference>
<keyword evidence="4" id="KW-0597">Phosphoprotein</keyword>
<dbReference type="GO" id="GO:0000155">
    <property type="term" value="F:phosphorelay sensor kinase activity"/>
    <property type="evidence" value="ECO:0007669"/>
    <property type="project" value="InterPro"/>
</dbReference>
<keyword evidence="8 11" id="KW-1133">Transmembrane helix</keyword>
<dbReference type="CDD" id="cd00075">
    <property type="entry name" value="HATPase"/>
    <property type="match status" value="1"/>
</dbReference>
<evidence type="ECO:0000256" key="1">
    <source>
        <dbReference type="ARBA" id="ARBA00000085"/>
    </source>
</evidence>
<keyword evidence="9" id="KW-0902">Two-component regulatory system</keyword>
<evidence type="ECO:0000256" key="10">
    <source>
        <dbReference type="ARBA" id="ARBA00023136"/>
    </source>
</evidence>
<keyword evidence="10 11" id="KW-0472">Membrane</keyword>
<dbReference type="InterPro" id="IPR003594">
    <property type="entry name" value="HATPase_dom"/>
</dbReference>
<evidence type="ECO:0000256" key="3">
    <source>
        <dbReference type="ARBA" id="ARBA00012438"/>
    </source>
</evidence>
<evidence type="ECO:0000313" key="14">
    <source>
        <dbReference type="EMBL" id="MEF7612889.1"/>
    </source>
</evidence>
<proteinExistence type="predicted"/>
<dbReference type="InterPro" id="IPR013727">
    <property type="entry name" value="2CSK_N"/>
</dbReference>
<dbReference type="SMART" id="SM00388">
    <property type="entry name" value="HisKA"/>
    <property type="match status" value="1"/>
</dbReference>
<dbReference type="SMART" id="SM00304">
    <property type="entry name" value="HAMP"/>
    <property type="match status" value="1"/>
</dbReference>
<feature type="domain" description="HAMP" evidence="13">
    <location>
        <begin position="194"/>
        <end position="246"/>
    </location>
</feature>
<dbReference type="GO" id="GO:0005886">
    <property type="term" value="C:plasma membrane"/>
    <property type="evidence" value="ECO:0007669"/>
    <property type="project" value="TreeGrafter"/>
</dbReference>
<keyword evidence="7 14" id="KW-0418">Kinase</keyword>
<dbReference type="PANTHER" id="PTHR45436:SF1">
    <property type="entry name" value="SENSOR PROTEIN QSEC"/>
    <property type="match status" value="1"/>
</dbReference>
<dbReference type="SMART" id="SM00387">
    <property type="entry name" value="HATPase_c"/>
    <property type="match status" value="1"/>
</dbReference>
<dbReference type="SUPFAM" id="SSF47384">
    <property type="entry name" value="Homodimeric domain of signal transducing histidine kinase"/>
    <property type="match status" value="1"/>
</dbReference>
<evidence type="ECO:0000256" key="6">
    <source>
        <dbReference type="ARBA" id="ARBA00022692"/>
    </source>
</evidence>